<evidence type="ECO:0000256" key="12">
    <source>
        <dbReference type="RuleBase" id="RU000688"/>
    </source>
</evidence>
<dbReference type="PROSITE" id="PS00238">
    <property type="entry name" value="OPSIN"/>
    <property type="match status" value="1"/>
</dbReference>
<dbReference type="InterPro" id="IPR017452">
    <property type="entry name" value="GPCR_Rhodpsn_7TM"/>
</dbReference>
<dbReference type="PROSITE" id="PS00237">
    <property type="entry name" value="G_PROTEIN_RECEP_F1_1"/>
    <property type="match status" value="1"/>
</dbReference>
<keyword evidence="8 12" id="KW-0297">G-protein coupled receptor</keyword>
<dbReference type="Pfam" id="PF00001">
    <property type="entry name" value="7tm_1"/>
    <property type="match status" value="1"/>
</dbReference>
<protein>
    <recommendedName>
        <fullName evidence="14">G-protein coupled receptors family 1 profile domain-containing protein</fullName>
    </recommendedName>
</protein>
<feature type="transmembrane region" description="Helical" evidence="13">
    <location>
        <begin position="186"/>
        <end position="210"/>
    </location>
</feature>
<keyword evidence="6 13" id="KW-1133">Transmembrane helix</keyword>
<dbReference type="Proteomes" id="UP001217089">
    <property type="component" value="Unassembled WGS sequence"/>
</dbReference>
<dbReference type="PRINTS" id="PR00237">
    <property type="entry name" value="GPCRRHODOPSN"/>
</dbReference>
<dbReference type="EMBL" id="JARBDR010000214">
    <property type="protein sequence ID" value="KAJ8319357.1"/>
    <property type="molecule type" value="Genomic_DNA"/>
</dbReference>
<dbReference type="InterPro" id="IPR000276">
    <property type="entry name" value="GPCR_Rhodpsn"/>
</dbReference>
<keyword evidence="4 12" id="KW-0812">Transmembrane</keyword>
<keyword evidence="3" id="KW-0716">Sensory transduction</keyword>
<keyword evidence="10 12" id="KW-0675">Receptor</keyword>
<evidence type="ECO:0000256" key="4">
    <source>
        <dbReference type="ARBA" id="ARBA00022692"/>
    </source>
</evidence>
<dbReference type="Gene3D" id="1.20.1070.10">
    <property type="entry name" value="Rhodopsin 7-helix transmembrane proteins"/>
    <property type="match status" value="1"/>
</dbReference>
<evidence type="ECO:0000256" key="11">
    <source>
        <dbReference type="ARBA" id="ARBA00023224"/>
    </source>
</evidence>
<keyword evidence="11 12" id="KW-0807">Transducer</keyword>
<evidence type="ECO:0000256" key="13">
    <source>
        <dbReference type="SAM" id="Phobius"/>
    </source>
</evidence>
<comment type="similarity">
    <text evidence="12">Belongs to the G-protein coupled receptor 1 family.</text>
</comment>
<sequence>MAISDFVLVIANFPLLTVSSFFGHWVGGSVGCKIYGFFGSLSGFLSVNTLTAIALERCFVIVFGLPWFRKITSKTMWFVIGFVWIYSLSWSVPPLLGWGDYILEGSLTSCTFDFFTRSINNRSFVISILILCFLVQVIIIVTSYISIFMKVIRHEKKFKDLTEDTFCLRYTKQRIDHNNEIKIAKITLCIITIFCGSWLPYAVISMVAMFGRAELILPLVSTIPGLCAKTATVINPFVYALLHPKFRCMLTRFCPLKKSPDQIFELRTDKTMCVTLKGSVSMDDRSDRKSTDYTNNALAVKYYKNTSM</sequence>
<keyword evidence="16" id="KW-1185">Reference proteome</keyword>
<feature type="transmembrane region" description="Helical" evidence="13">
    <location>
        <begin position="216"/>
        <end position="242"/>
    </location>
</feature>
<reference evidence="15 16" key="1">
    <citation type="submission" date="2022-12" db="EMBL/GenBank/DDBJ databases">
        <title>Chromosome-level genome of Tegillarca granosa.</title>
        <authorList>
            <person name="Kim J."/>
        </authorList>
    </citation>
    <scope>NUCLEOTIDE SEQUENCE [LARGE SCALE GENOMIC DNA]</scope>
    <source>
        <strain evidence="15">Teg-2019</strain>
        <tissue evidence="15">Adductor muscle</tissue>
    </source>
</reference>
<evidence type="ECO:0000256" key="7">
    <source>
        <dbReference type="ARBA" id="ARBA00022991"/>
    </source>
</evidence>
<evidence type="ECO:0000256" key="8">
    <source>
        <dbReference type="ARBA" id="ARBA00023040"/>
    </source>
</evidence>
<organism evidence="15 16">
    <name type="scientific">Tegillarca granosa</name>
    <name type="common">Malaysian cockle</name>
    <name type="synonym">Anadara granosa</name>
    <dbReference type="NCBI Taxonomy" id="220873"/>
    <lineage>
        <taxon>Eukaryota</taxon>
        <taxon>Metazoa</taxon>
        <taxon>Spiralia</taxon>
        <taxon>Lophotrochozoa</taxon>
        <taxon>Mollusca</taxon>
        <taxon>Bivalvia</taxon>
        <taxon>Autobranchia</taxon>
        <taxon>Pteriomorphia</taxon>
        <taxon>Arcoida</taxon>
        <taxon>Arcoidea</taxon>
        <taxon>Arcidae</taxon>
        <taxon>Tegillarca</taxon>
    </lineage>
</organism>
<evidence type="ECO:0000313" key="15">
    <source>
        <dbReference type="EMBL" id="KAJ8319357.1"/>
    </source>
</evidence>
<feature type="transmembrane region" description="Helical" evidence="13">
    <location>
        <begin position="7"/>
        <end position="27"/>
    </location>
</feature>
<proteinExistence type="inferred from homology"/>
<evidence type="ECO:0000313" key="16">
    <source>
        <dbReference type="Proteomes" id="UP001217089"/>
    </source>
</evidence>
<comment type="subcellular location">
    <subcellularLocation>
        <location evidence="1">Membrane</location>
        <topology evidence="1">Multi-pass membrane protein</topology>
    </subcellularLocation>
</comment>
<dbReference type="InterPro" id="IPR027430">
    <property type="entry name" value="Retinal_BS"/>
</dbReference>
<dbReference type="SUPFAM" id="SSF81321">
    <property type="entry name" value="Family A G protein-coupled receptor-like"/>
    <property type="match status" value="1"/>
</dbReference>
<feature type="transmembrane region" description="Helical" evidence="13">
    <location>
        <begin position="75"/>
        <end position="92"/>
    </location>
</feature>
<keyword evidence="2" id="KW-0600">Photoreceptor protein</keyword>
<evidence type="ECO:0000256" key="9">
    <source>
        <dbReference type="ARBA" id="ARBA00023136"/>
    </source>
</evidence>
<dbReference type="PANTHER" id="PTHR24240">
    <property type="entry name" value="OPSIN"/>
    <property type="match status" value="1"/>
</dbReference>
<feature type="transmembrane region" description="Helical" evidence="13">
    <location>
        <begin position="124"/>
        <end position="149"/>
    </location>
</feature>
<feature type="domain" description="G-protein coupled receptors family 1 profile" evidence="14">
    <location>
        <begin position="1"/>
        <end position="239"/>
    </location>
</feature>
<evidence type="ECO:0000256" key="2">
    <source>
        <dbReference type="ARBA" id="ARBA00022543"/>
    </source>
</evidence>
<keyword evidence="7" id="KW-0157">Chromophore</keyword>
<keyword evidence="9 13" id="KW-0472">Membrane</keyword>
<feature type="transmembrane region" description="Helical" evidence="13">
    <location>
        <begin position="47"/>
        <end position="68"/>
    </location>
</feature>
<dbReference type="PROSITE" id="PS50262">
    <property type="entry name" value="G_PROTEIN_RECEP_F1_2"/>
    <property type="match status" value="1"/>
</dbReference>
<evidence type="ECO:0000256" key="1">
    <source>
        <dbReference type="ARBA" id="ARBA00004141"/>
    </source>
</evidence>
<gene>
    <name evidence="15" type="ORF">KUTeg_004448</name>
</gene>
<evidence type="ECO:0000256" key="10">
    <source>
        <dbReference type="ARBA" id="ARBA00023170"/>
    </source>
</evidence>
<dbReference type="InterPro" id="IPR050125">
    <property type="entry name" value="GPCR_opsins"/>
</dbReference>
<evidence type="ECO:0000259" key="14">
    <source>
        <dbReference type="PROSITE" id="PS50262"/>
    </source>
</evidence>
<evidence type="ECO:0000256" key="5">
    <source>
        <dbReference type="ARBA" id="ARBA00022925"/>
    </source>
</evidence>
<name>A0ABQ9FPZ2_TEGGR</name>
<keyword evidence="5" id="KW-0681">Retinal protein</keyword>
<accession>A0ABQ9FPZ2</accession>
<evidence type="ECO:0000256" key="6">
    <source>
        <dbReference type="ARBA" id="ARBA00022989"/>
    </source>
</evidence>
<evidence type="ECO:0000256" key="3">
    <source>
        <dbReference type="ARBA" id="ARBA00022606"/>
    </source>
</evidence>
<comment type="caution">
    <text evidence="15">The sequence shown here is derived from an EMBL/GenBank/DDBJ whole genome shotgun (WGS) entry which is preliminary data.</text>
</comment>